<evidence type="ECO:0000313" key="2">
    <source>
        <dbReference type="Proteomes" id="UP000277204"/>
    </source>
</evidence>
<dbReference type="AlphaFoldDB" id="A0A3P8CVE3"/>
<gene>
    <name evidence="1" type="ORF">SMRZ_LOCUS17832</name>
</gene>
<keyword evidence="2" id="KW-1185">Reference proteome</keyword>
<name>A0A3P8CVE3_9TREM</name>
<accession>A0A3P8CVE3</accession>
<reference evidence="1 2" key="1">
    <citation type="submission" date="2018-11" db="EMBL/GenBank/DDBJ databases">
        <authorList>
            <consortium name="Pathogen Informatics"/>
        </authorList>
    </citation>
    <scope>NUCLEOTIDE SEQUENCE [LARGE SCALE GENOMIC DNA]</scope>
    <source>
        <strain evidence="1 2">Zambia</strain>
    </source>
</reference>
<evidence type="ECO:0000313" key="1">
    <source>
        <dbReference type="EMBL" id="VDP25378.1"/>
    </source>
</evidence>
<dbReference type="Proteomes" id="UP000277204">
    <property type="component" value="Unassembled WGS sequence"/>
</dbReference>
<sequence>MIYFHLALYGRVSLHHCTFKYFNVSVPYLLHMFLLCPS</sequence>
<organism evidence="1 2">
    <name type="scientific">Schistosoma margrebowiei</name>
    <dbReference type="NCBI Taxonomy" id="48269"/>
    <lineage>
        <taxon>Eukaryota</taxon>
        <taxon>Metazoa</taxon>
        <taxon>Spiralia</taxon>
        <taxon>Lophotrochozoa</taxon>
        <taxon>Platyhelminthes</taxon>
        <taxon>Trematoda</taxon>
        <taxon>Digenea</taxon>
        <taxon>Strigeidida</taxon>
        <taxon>Schistosomatoidea</taxon>
        <taxon>Schistosomatidae</taxon>
        <taxon>Schistosoma</taxon>
    </lineage>
</organism>
<dbReference type="EMBL" id="UZAI01017474">
    <property type="protein sequence ID" value="VDP25378.1"/>
    <property type="molecule type" value="Genomic_DNA"/>
</dbReference>
<protein>
    <submittedName>
        <fullName evidence="1">Uncharacterized protein</fullName>
    </submittedName>
</protein>
<proteinExistence type="predicted"/>